<evidence type="ECO:0000256" key="7">
    <source>
        <dbReference type="ARBA" id="ARBA00022723"/>
    </source>
</evidence>
<keyword evidence="10" id="KW-0408">Iron</keyword>
<feature type="transmembrane region" description="Helical" evidence="13">
    <location>
        <begin position="83"/>
        <end position="109"/>
    </location>
</feature>
<sequence>MLRNTHTGYGWPAIALHWLMALAVLGMFGLGLYMVDLSYYDPWYRDALSLHKSIGILVALVWGLRLVWRLLNPSPVPLNANKLQALAAHGAHVLLYLLMLALFVSGYLISTADGRAIEVFSWFSVPATLTGNNQEDVAGMVHEWLAWGLIALVVVHAMAALKHHFVDRDATLNRMIKVNTQEQQ</sequence>
<dbReference type="GO" id="GO:0022904">
    <property type="term" value="P:respiratory electron transport chain"/>
    <property type="evidence" value="ECO:0007669"/>
    <property type="project" value="InterPro"/>
</dbReference>
<dbReference type="OrthoDB" id="9793784at2"/>
<feature type="transmembrane region" description="Helical" evidence="13">
    <location>
        <begin position="54"/>
        <end position="71"/>
    </location>
</feature>
<keyword evidence="9 13" id="KW-1133">Transmembrane helix</keyword>
<dbReference type="InterPro" id="IPR011577">
    <property type="entry name" value="Cyt_b561_bac/Ni-Hgenase"/>
</dbReference>
<keyword evidence="5" id="KW-0349">Heme</keyword>
<keyword evidence="11 13" id="KW-0472">Membrane</keyword>
<keyword evidence="16" id="KW-1185">Reference proteome</keyword>
<evidence type="ECO:0000256" key="6">
    <source>
        <dbReference type="ARBA" id="ARBA00022692"/>
    </source>
</evidence>
<evidence type="ECO:0000256" key="3">
    <source>
        <dbReference type="ARBA" id="ARBA00022448"/>
    </source>
</evidence>
<evidence type="ECO:0000256" key="10">
    <source>
        <dbReference type="ARBA" id="ARBA00023004"/>
    </source>
</evidence>
<dbReference type="AlphaFoldDB" id="A0A222FH17"/>
<gene>
    <name evidence="15" type="ORF">CHH28_04845</name>
</gene>
<evidence type="ECO:0000313" key="16">
    <source>
        <dbReference type="Proteomes" id="UP000202440"/>
    </source>
</evidence>
<keyword evidence="7" id="KW-0479">Metal-binding</keyword>
<dbReference type="Gene3D" id="1.20.950.20">
    <property type="entry name" value="Transmembrane di-heme cytochromes, Chain C"/>
    <property type="match status" value="2"/>
</dbReference>
<dbReference type="RefSeq" id="WP_094059248.1">
    <property type="nucleotide sequence ID" value="NZ_CP022530.1"/>
</dbReference>
<protein>
    <submittedName>
        <fullName evidence="15">Cytochrome B</fullName>
    </submittedName>
</protein>
<accession>A0A222FH17</accession>
<dbReference type="GO" id="GO:0020037">
    <property type="term" value="F:heme binding"/>
    <property type="evidence" value="ECO:0007669"/>
    <property type="project" value="TreeGrafter"/>
</dbReference>
<keyword evidence="4" id="KW-1003">Cell membrane</keyword>
<dbReference type="Proteomes" id="UP000202440">
    <property type="component" value="Chromosome"/>
</dbReference>
<dbReference type="GO" id="GO:0046872">
    <property type="term" value="F:metal ion binding"/>
    <property type="evidence" value="ECO:0007669"/>
    <property type="project" value="UniProtKB-KW"/>
</dbReference>
<dbReference type="PANTHER" id="PTHR30529:SF1">
    <property type="entry name" value="CYTOCHROME B561 HOMOLOG 2"/>
    <property type="match status" value="1"/>
</dbReference>
<evidence type="ECO:0000313" key="15">
    <source>
        <dbReference type="EMBL" id="ASP38049.1"/>
    </source>
</evidence>
<feature type="domain" description="Cytochrome b561 bacterial/Ni-hydrogenase" evidence="14">
    <location>
        <begin position="9"/>
        <end position="176"/>
    </location>
</feature>
<dbReference type="SUPFAM" id="SSF81342">
    <property type="entry name" value="Transmembrane di-heme cytochromes"/>
    <property type="match status" value="1"/>
</dbReference>
<dbReference type="InterPro" id="IPR052168">
    <property type="entry name" value="Cytochrome_b561_oxidase"/>
</dbReference>
<dbReference type="PANTHER" id="PTHR30529">
    <property type="entry name" value="CYTOCHROME B561"/>
    <property type="match status" value="1"/>
</dbReference>
<dbReference type="GO" id="GO:0009055">
    <property type="term" value="F:electron transfer activity"/>
    <property type="evidence" value="ECO:0007669"/>
    <property type="project" value="InterPro"/>
</dbReference>
<evidence type="ECO:0000256" key="8">
    <source>
        <dbReference type="ARBA" id="ARBA00022982"/>
    </source>
</evidence>
<dbReference type="InterPro" id="IPR016174">
    <property type="entry name" value="Di-haem_cyt_TM"/>
</dbReference>
<feature type="transmembrane region" description="Helical" evidence="13">
    <location>
        <begin position="144"/>
        <end position="161"/>
    </location>
</feature>
<keyword evidence="6 13" id="KW-0812">Transmembrane</keyword>
<evidence type="ECO:0000256" key="11">
    <source>
        <dbReference type="ARBA" id="ARBA00023136"/>
    </source>
</evidence>
<evidence type="ECO:0000256" key="5">
    <source>
        <dbReference type="ARBA" id="ARBA00022617"/>
    </source>
</evidence>
<evidence type="ECO:0000256" key="12">
    <source>
        <dbReference type="ARBA" id="ARBA00037975"/>
    </source>
</evidence>
<dbReference type="EMBL" id="CP022530">
    <property type="protein sequence ID" value="ASP38049.1"/>
    <property type="molecule type" value="Genomic_DNA"/>
</dbReference>
<organism evidence="15 16">
    <name type="scientific">Bacterioplanes sanyensis</name>
    <dbReference type="NCBI Taxonomy" id="1249553"/>
    <lineage>
        <taxon>Bacteria</taxon>
        <taxon>Pseudomonadati</taxon>
        <taxon>Pseudomonadota</taxon>
        <taxon>Gammaproteobacteria</taxon>
        <taxon>Oceanospirillales</taxon>
        <taxon>Oceanospirillaceae</taxon>
        <taxon>Bacterioplanes</taxon>
    </lineage>
</organism>
<comment type="subcellular location">
    <subcellularLocation>
        <location evidence="2">Cell membrane</location>
        <topology evidence="2">Multi-pass membrane protein</topology>
    </subcellularLocation>
</comment>
<comment type="cofactor">
    <cofactor evidence="1">
        <name>heme b</name>
        <dbReference type="ChEBI" id="CHEBI:60344"/>
    </cofactor>
</comment>
<comment type="similarity">
    <text evidence="12">Belongs to the cytochrome b561 family.</text>
</comment>
<feature type="transmembrane region" description="Helical" evidence="13">
    <location>
        <begin position="12"/>
        <end position="34"/>
    </location>
</feature>
<proteinExistence type="inferred from homology"/>
<evidence type="ECO:0000256" key="2">
    <source>
        <dbReference type="ARBA" id="ARBA00004651"/>
    </source>
</evidence>
<dbReference type="KEGG" id="bsan:CHH28_04845"/>
<evidence type="ECO:0000256" key="13">
    <source>
        <dbReference type="SAM" id="Phobius"/>
    </source>
</evidence>
<dbReference type="Pfam" id="PF01292">
    <property type="entry name" value="Ni_hydr_CYTB"/>
    <property type="match status" value="1"/>
</dbReference>
<keyword evidence="8" id="KW-0249">Electron transport</keyword>
<keyword evidence="3" id="KW-0813">Transport</keyword>
<evidence type="ECO:0000256" key="9">
    <source>
        <dbReference type="ARBA" id="ARBA00022989"/>
    </source>
</evidence>
<name>A0A222FH17_9GAMM</name>
<evidence type="ECO:0000259" key="14">
    <source>
        <dbReference type="Pfam" id="PF01292"/>
    </source>
</evidence>
<evidence type="ECO:0000256" key="4">
    <source>
        <dbReference type="ARBA" id="ARBA00022475"/>
    </source>
</evidence>
<dbReference type="GO" id="GO:0005886">
    <property type="term" value="C:plasma membrane"/>
    <property type="evidence" value="ECO:0007669"/>
    <property type="project" value="UniProtKB-SubCell"/>
</dbReference>
<evidence type="ECO:0000256" key="1">
    <source>
        <dbReference type="ARBA" id="ARBA00001970"/>
    </source>
</evidence>
<reference evidence="15 16" key="1">
    <citation type="submission" date="2017-07" db="EMBL/GenBank/DDBJ databases">
        <title>Annotated genome sequence of Bacterioplanes sanyensis isolated from Red Sea.</title>
        <authorList>
            <person name="Rehman Z.U."/>
        </authorList>
    </citation>
    <scope>NUCLEOTIDE SEQUENCE [LARGE SCALE GENOMIC DNA]</scope>
    <source>
        <strain evidence="15 16">NV9</strain>
    </source>
</reference>